<dbReference type="RefSeq" id="WP_131577930.1">
    <property type="nucleotide sequence ID" value="NZ_CBCSAJ010000002.1"/>
</dbReference>
<dbReference type="EMBL" id="JBHTOQ010000018">
    <property type="protein sequence ID" value="MFD1481123.1"/>
    <property type="molecule type" value="Genomic_DNA"/>
</dbReference>
<dbReference type="Pfam" id="PF01315">
    <property type="entry name" value="Ald_Xan_dh_C"/>
    <property type="match status" value="1"/>
</dbReference>
<evidence type="ECO:0000256" key="1">
    <source>
        <dbReference type="SAM" id="MobiDB-lite"/>
    </source>
</evidence>
<protein>
    <submittedName>
        <fullName evidence="3">Xanthine dehydrogenase family protein molybdopterin-binding subunit</fullName>
    </submittedName>
</protein>
<evidence type="ECO:0000313" key="4">
    <source>
        <dbReference type="Proteomes" id="UP001597302"/>
    </source>
</evidence>
<feature type="domain" description="Aldehyde oxidase/xanthine dehydrogenase a/b hammerhead" evidence="2">
    <location>
        <begin position="31"/>
        <end position="142"/>
    </location>
</feature>
<dbReference type="Proteomes" id="UP001597302">
    <property type="component" value="Unassembled WGS sequence"/>
</dbReference>
<dbReference type="InterPro" id="IPR008274">
    <property type="entry name" value="AldOxase/xan_DH_MoCoBD1"/>
</dbReference>
<dbReference type="Gene3D" id="3.90.1170.50">
    <property type="entry name" value="Aldehyde oxidase/xanthine dehydrogenase, a/b hammerhead"/>
    <property type="match status" value="1"/>
</dbReference>
<dbReference type="PANTHER" id="PTHR11908:SF153">
    <property type="entry name" value="DEHYDROGENASE"/>
    <property type="match status" value="1"/>
</dbReference>
<dbReference type="PANTHER" id="PTHR11908">
    <property type="entry name" value="XANTHINE DEHYDROGENASE"/>
    <property type="match status" value="1"/>
</dbReference>
<dbReference type="InterPro" id="IPR016208">
    <property type="entry name" value="Ald_Oxase/xanthine_DH-like"/>
</dbReference>
<dbReference type="InterPro" id="IPR037165">
    <property type="entry name" value="AldOxase/xan_DH_Mopterin-bd_sf"/>
</dbReference>
<name>A0ABW4DWE0_9RHOB</name>
<evidence type="ECO:0000313" key="3">
    <source>
        <dbReference type="EMBL" id="MFD1481123.1"/>
    </source>
</evidence>
<proteinExistence type="predicted"/>
<evidence type="ECO:0000259" key="2">
    <source>
        <dbReference type="SMART" id="SM01008"/>
    </source>
</evidence>
<keyword evidence="4" id="KW-1185">Reference proteome</keyword>
<comment type="caution">
    <text evidence="3">The sequence shown here is derived from an EMBL/GenBank/DDBJ whole genome shotgun (WGS) entry which is preliminary data.</text>
</comment>
<feature type="region of interest" description="Disordered" evidence="1">
    <location>
        <begin position="1"/>
        <end position="23"/>
    </location>
</feature>
<dbReference type="InterPro" id="IPR046867">
    <property type="entry name" value="AldOxase/xan_DH_MoCoBD2"/>
</dbReference>
<reference evidence="4" key="1">
    <citation type="journal article" date="2019" name="Int. J. Syst. Evol. Microbiol.">
        <title>The Global Catalogue of Microorganisms (GCM) 10K type strain sequencing project: providing services to taxonomists for standard genome sequencing and annotation.</title>
        <authorList>
            <consortium name="The Broad Institute Genomics Platform"/>
            <consortium name="The Broad Institute Genome Sequencing Center for Infectious Disease"/>
            <person name="Wu L."/>
            <person name="Ma J."/>
        </authorList>
    </citation>
    <scope>NUCLEOTIDE SEQUENCE [LARGE SCALE GENOMIC DNA]</scope>
    <source>
        <strain evidence="4">CCM 8875</strain>
    </source>
</reference>
<dbReference type="Pfam" id="PF20256">
    <property type="entry name" value="MoCoBD_2"/>
    <property type="match status" value="1"/>
</dbReference>
<dbReference type="SMART" id="SM01008">
    <property type="entry name" value="Ald_Xan_dh_C"/>
    <property type="match status" value="1"/>
</dbReference>
<dbReference type="InterPro" id="IPR036856">
    <property type="entry name" value="Ald_Oxase/Xan_DH_a/b_sf"/>
</dbReference>
<sequence length="750" mass="79253">MADPMTINQHVRLGSNAGQPMTRRDGMLKVTGQAPYAADRRPAGLLHAVAASAGIARGRVVHLDTAAAMAHPGVIRVYTPANCPPLAVHPDTKIHGFAWRTEALQDDTVRYAGQPIALVVAETLEAATEGARLLAPQYEVLPPRIGLDGDTPYDPETVSIGRPPSLSVGDLDAARKGATRHQTTVVETAAQYHNALEPHAITAEWFRDGGARDRVEIDTPNQAIGLAKQSFAAYLGIEPDRIVIRSPFLGGGFGSKAILFGAQLLVVLAARDLDRPVKLALRRDQMYGPVGHRPATRQTLQLDLDDQGRIMALDHHTLAVASTFDDFIESASNASHSVYATTALHTTHSAVRSDTGTPGPMRAPGEAPGSAALEVAIDQAAHAMGMDPLAFRLLNYAETDPSTGMAFSSKALRECYAQAAERFGWADRPLQPRAMRQGRLLKGWGMGTAQFPCPMFQAAAHATLRADGSAVVETSAADMGQGAWTALAQIAADGLGIDVDRLEFRSGHSDLPDAGIAGGSGHTATAGTALFNAGADTVRQLAQIATADPASPLFGAGNAGVTARGGRLYRNDDDSRHEAYEDILARAGLDLLRGEGKGGREGEPQRAMFSHGGVFAEVLVDPDLGQIRVSRLVGAFAAGRIVNPHLARSQLLGGMIWGIGFALQEEAIHDPRTGRFTNNDLAGYHIPVNADVPSIEALMVHEDDPHVNALGIKGVGELGVTGTVGAIANAVWHATGVRPVRFPIHPETLI</sequence>
<gene>
    <name evidence="3" type="ORF">ACFQ5P_07445</name>
</gene>
<dbReference type="SUPFAM" id="SSF54665">
    <property type="entry name" value="CO dehydrogenase molybdoprotein N-domain-like"/>
    <property type="match status" value="1"/>
</dbReference>
<dbReference type="Gene3D" id="3.30.365.10">
    <property type="entry name" value="Aldehyde oxidase/xanthine dehydrogenase, molybdopterin binding domain"/>
    <property type="match status" value="4"/>
</dbReference>
<dbReference type="InterPro" id="IPR000674">
    <property type="entry name" value="Ald_Oxase/Xan_DH_a/b"/>
</dbReference>
<dbReference type="Pfam" id="PF02738">
    <property type="entry name" value="MoCoBD_1"/>
    <property type="match status" value="1"/>
</dbReference>
<accession>A0ABW4DWE0</accession>
<dbReference type="SUPFAM" id="SSF56003">
    <property type="entry name" value="Molybdenum cofactor-binding domain"/>
    <property type="match status" value="1"/>
</dbReference>
<organism evidence="3 4">
    <name type="scientific">Paracoccus nototheniae</name>
    <dbReference type="NCBI Taxonomy" id="2489002"/>
    <lineage>
        <taxon>Bacteria</taxon>
        <taxon>Pseudomonadati</taxon>
        <taxon>Pseudomonadota</taxon>
        <taxon>Alphaproteobacteria</taxon>
        <taxon>Rhodobacterales</taxon>
        <taxon>Paracoccaceae</taxon>
        <taxon>Paracoccus</taxon>
    </lineage>
</organism>